<evidence type="ECO:0000256" key="4">
    <source>
        <dbReference type="ARBA" id="ARBA00022755"/>
    </source>
</evidence>
<keyword evidence="4 8" id="KW-0658">Purine biosynthesis</keyword>
<dbReference type="GO" id="GO:0005524">
    <property type="term" value="F:ATP binding"/>
    <property type="evidence" value="ECO:0007669"/>
    <property type="project" value="UniProtKB-KW"/>
</dbReference>
<keyword evidence="3 8" id="KW-0547">Nucleotide-binding</keyword>
<dbReference type="InterPro" id="IPR029062">
    <property type="entry name" value="Class_I_gatase-like"/>
</dbReference>
<dbReference type="AlphaFoldDB" id="A0A1F5A9C2"/>
<dbReference type="HAMAP" id="MF_00421">
    <property type="entry name" value="PurQ"/>
    <property type="match status" value="1"/>
</dbReference>
<dbReference type="GO" id="GO:0005737">
    <property type="term" value="C:cytoplasm"/>
    <property type="evidence" value="ECO:0007669"/>
    <property type="project" value="UniProtKB-SubCell"/>
</dbReference>
<name>A0A1F5A9C2_9BACT</name>
<feature type="active site" evidence="8">
    <location>
        <position position="205"/>
    </location>
</feature>
<dbReference type="UniPathway" id="UPA00074">
    <property type="reaction ID" value="UER00128"/>
</dbReference>
<comment type="subunit">
    <text evidence="8">Part of the FGAM synthase complex composed of 1 PurL, 1 PurQ and 2 PurS subunits.</text>
</comment>
<dbReference type="EC" id="3.5.1.2" evidence="8"/>
<comment type="subcellular location">
    <subcellularLocation>
        <location evidence="8">Cytoplasm</location>
    </subcellularLocation>
</comment>
<dbReference type="NCBIfam" id="TIGR01737">
    <property type="entry name" value="FGAM_synth_I"/>
    <property type="match status" value="1"/>
</dbReference>
<dbReference type="EC" id="6.3.5.3" evidence="8"/>
<dbReference type="Gene3D" id="3.40.50.880">
    <property type="match status" value="1"/>
</dbReference>
<dbReference type="Proteomes" id="UP000177701">
    <property type="component" value="Unassembled WGS sequence"/>
</dbReference>
<evidence type="ECO:0000256" key="2">
    <source>
        <dbReference type="ARBA" id="ARBA00022598"/>
    </source>
</evidence>
<keyword evidence="2 8" id="KW-0436">Ligase</keyword>
<dbReference type="EMBL" id="MEYH01000072">
    <property type="protein sequence ID" value="OGD14918.1"/>
    <property type="molecule type" value="Genomic_DNA"/>
</dbReference>
<comment type="caution">
    <text evidence="9">The sequence shown here is derived from an EMBL/GenBank/DDBJ whole genome shotgun (WGS) entry which is preliminary data.</text>
</comment>
<keyword evidence="7 8" id="KW-0315">Glutamine amidotransferase</keyword>
<keyword evidence="1 8" id="KW-0963">Cytoplasm</keyword>
<evidence type="ECO:0000256" key="5">
    <source>
        <dbReference type="ARBA" id="ARBA00022801"/>
    </source>
</evidence>
<dbReference type="GO" id="GO:0004359">
    <property type="term" value="F:glutaminase activity"/>
    <property type="evidence" value="ECO:0007669"/>
    <property type="project" value="UniProtKB-EC"/>
</dbReference>
<organism evidence="9 10">
    <name type="scientific">Candidatus Sediminicultor quintus</name>
    <dbReference type="NCBI Taxonomy" id="1797291"/>
    <lineage>
        <taxon>Bacteria</taxon>
        <taxon>Pseudomonadati</taxon>
        <taxon>Atribacterota</taxon>
        <taxon>Candidatus Phoenicimicrobiia</taxon>
        <taxon>Candidatus Pheonicimicrobiales</taxon>
        <taxon>Candidatus Phoenicimicrobiaceae</taxon>
        <taxon>Candidatus Sediminicultor</taxon>
    </lineage>
</organism>
<dbReference type="GO" id="GO:0006189">
    <property type="term" value="P:'de novo' IMP biosynthetic process"/>
    <property type="evidence" value="ECO:0007669"/>
    <property type="project" value="UniProtKB-UniRule"/>
</dbReference>
<proteinExistence type="inferred from homology"/>
<dbReference type="STRING" id="1797291.A2V47_09225"/>
<dbReference type="SUPFAM" id="SSF52317">
    <property type="entry name" value="Class I glutamine amidotransferase-like"/>
    <property type="match status" value="1"/>
</dbReference>
<evidence type="ECO:0000256" key="7">
    <source>
        <dbReference type="ARBA" id="ARBA00022962"/>
    </source>
</evidence>
<comment type="catalytic activity">
    <reaction evidence="8">
        <text>L-glutamine + H2O = L-glutamate + NH4(+)</text>
        <dbReference type="Rhea" id="RHEA:15889"/>
        <dbReference type="ChEBI" id="CHEBI:15377"/>
        <dbReference type="ChEBI" id="CHEBI:28938"/>
        <dbReference type="ChEBI" id="CHEBI:29985"/>
        <dbReference type="ChEBI" id="CHEBI:58359"/>
        <dbReference type="EC" id="3.5.1.2"/>
    </reaction>
</comment>
<dbReference type="SMART" id="SM01211">
    <property type="entry name" value="GATase_5"/>
    <property type="match status" value="1"/>
</dbReference>
<feature type="active site" description="Nucleophile" evidence="8">
    <location>
        <position position="86"/>
    </location>
</feature>
<evidence type="ECO:0000313" key="9">
    <source>
        <dbReference type="EMBL" id="OGD14918.1"/>
    </source>
</evidence>
<dbReference type="Pfam" id="PF13507">
    <property type="entry name" value="GATase_5"/>
    <property type="match status" value="1"/>
</dbReference>
<comment type="function">
    <text evidence="8">Part of the phosphoribosylformylglycinamidine synthase complex involved in the purines biosynthetic pathway. Catalyzes the ATP-dependent conversion of formylglycinamide ribonucleotide (FGAR) and glutamine to yield formylglycinamidine ribonucleotide (FGAM) and glutamate. The FGAM synthase complex is composed of three subunits. PurQ produces an ammonia molecule by converting glutamine to glutamate. PurL transfers the ammonia molecule to FGAR to form FGAM in an ATP-dependent manner. PurS interacts with PurQ and PurL and is thought to assist in the transfer of the ammonia molecule from PurQ to PurL.</text>
</comment>
<dbReference type="CDD" id="cd01740">
    <property type="entry name" value="GATase1_FGAR_AT"/>
    <property type="match status" value="1"/>
</dbReference>
<sequence length="235" mass="25983">MKFGVIQFPGSNCDYDCFYALNDVFKVEVEYIWHKQTDIKGYDGIFLPGGFTYGDYLRVGAIARFSPVMSVVIDYAAAGGLVLGICNGFQILTEAGLLPGALMRNNSLHFICKYTYLKVENNQIPHTYSCKSGQVLKVPIAHGDGNYYIDEHGLSLLIKNNQIVLRYCEENGEVTPKANPNGAVDNIAAICNKEGNVLGMMPHPERCVEDCLGSSDGKYIFNSILNFIKNSKVKL</sequence>
<evidence type="ECO:0000256" key="3">
    <source>
        <dbReference type="ARBA" id="ARBA00022741"/>
    </source>
</evidence>
<dbReference type="PANTHER" id="PTHR47552:SF1">
    <property type="entry name" value="PHOSPHORIBOSYLFORMYLGLYCINAMIDINE SYNTHASE SUBUNIT PURQ"/>
    <property type="match status" value="1"/>
</dbReference>
<comment type="catalytic activity">
    <reaction evidence="8">
        <text>N(2)-formyl-N(1)-(5-phospho-beta-D-ribosyl)glycinamide + L-glutamine + ATP + H2O = 2-formamido-N(1)-(5-O-phospho-beta-D-ribosyl)acetamidine + L-glutamate + ADP + phosphate + H(+)</text>
        <dbReference type="Rhea" id="RHEA:17129"/>
        <dbReference type="ChEBI" id="CHEBI:15377"/>
        <dbReference type="ChEBI" id="CHEBI:15378"/>
        <dbReference type="ChEBI" id="CHEBI:29985"/>
        <dbReference type="ChEBI" id="CHEBI:30616"/>
        <dbReference type="ChEBI" id="CHEBI:43474"/>
        <dbReference type="ChEBI" id="CHEBI:58359"/>
        <dbReference type="ChEBI" id="CHEBI:147286"/>
        <dbReference type="ChEBI" id="CHEBI:147287"/>
        <dbReference type="ChEBI" id="CHEBI:456216"/>
        <dbReference type="EC" id="6.3.5.3"/>
    </reaction>
</comment>
<dbReference type="PANTHER" id="PTHR47552">
    <property type="entry name" value="PHOSPHORIBOSYLFORMYLGLYCINAMIDINE SYNTHASE SUBUNIT PURQ"/>
    <property type="match status" value="1"/>
</dbReference>
<feature type="active site" evidence="8">
    <location>
        <position position="203"/>
    </location>
</feature>
<accession>A0A1F5A9C2</accession>
<evidence type="ECO:0000256" key="6">
    <source>
        <dbReference type="ARBA" id="ARBA00022840"/>
    </source>
</evidence>
<evidence type="ECO:0000256" key="8">
    <source>
        <dbReference type="HAMAP-Rule" id="MF_00421"/>
    </source>
</evidence>
<dbReference type="PROSITE" id="PS51273">
    <property type="entry name" value="GATASE_TYPE_1"/>
    <property type="match status" value="1"/>
</dbReference>
<keyword evidence="6 8" id="KW-0067">ATP-binding</keyword>
<dbReference type="NCBIfam" id="NF002957">
    <property type="entry name" value="PRK03619.1"/>
    <property type="match status" value="1"/>
</dbReference>
<dbReference type="GO" id="GO:0004642">
    <property type="term" value="F:phosphoribosylformylglycinamidine synthase activity"/>
    <property type="evidence" value="ECO:0007669"/>
    <property type="project" value="UniProtKB-UniRule"/>
</dbReference>
<keyword evidence="5 8" id="KW-0378">Hydrolase</keyword>
<evidence type="ECO:0000313" key="10">
    <source>
        <dbReference type="Proteomes" id="UP000177701"/>
    </source>
</evidence>
<dbReference type="InterPro" id="IPR010075">
    <property type="entry name" value="PRibForGlyAmidine_synth_PurQ"/>
</dbReference>
<dbReference type="PIRSF" id="PIRSF001586">
    <property type="entry name" value="FGAM_synth_I"/>
    <property type="match status" value="1"/>
</dbReference>
<protein>
    <recommendedName>
        <fullName evidence="8">Phosphoribosylformylglycinamidine synthase subunit PurQ</fullName>
        <shortName evidence="8">FGAM synthase</shortName>
        <ecNumber evidence="8">6.3.5.3</ecNumber>
    </recommendedName>
    <alternativeName>
        <fullName evidence="8">Formylglycinamide ribonucleotide amidotransferase subunit I</fullName>
        <shortName evidence="8">FGAR amidotransferase I</shortName>
        <shortName evidence="8">FGAR-AT I</shortName>
    </alternativeName>
    <alternativeName>
        <fullName evidence="8">Glutaminase PurQ</fullName>
        <ecNumber evidence="8">3.5.1.2</ecNumber>
    </alternativeName>
    <alternativeName>
        <fullName evidence="8">Phosphoribosylformylglycinamidine synthase subunit I</fullName>
    </alternativeName>
</protein>
<gene>
    <name evidence="8" type="primary">purQ</name>
    <name evidence="9" type="ORF">A2V47_09225</name>
</gene>
<evidence type="ECO:0000256" key="1">
    <source>
        <dbReference type="ARBA" id="ARBA00022490"/>
    </source>
</evidence>
<comment type="pathway">
    <text evidence="8">Purine metabolism; IMP biosynthesis via de novo pathway; 5-amino-1-(5-phospho-D-ribosyl)imidazole from N(2)-formyl-N(1)-(5-phospho-D-ribosyl)glycinamide: step 1/2.</text>
</comment>
<reference evidence="9 10" key="1">
    <citation type="journal article" date="2016" name="Nat. Commun.">
        <title>Thousands of microbial genomes shed light on interconnected biogeochemical processes in an aquifer system.</title>
        <authorList>
            <person name="Anantharaman K."/>
            <person name="Brown C.T."/>
            <person name="Hug L.A."/>
            <person name="Sharon I."/>
            <person name="Castelle C.J."/>
            <person name="Probst A.J."/>
            <person name="Thomas B.C."/>
            <person name="Singh A."/>
            <person name="Wilkins M.J."/>
            <person name="Karaoz U."/>
            <person name="Brodie E.L."/>
            <person name="Williams K.H."/>
            <person name="Hubbard S.S."/>
            <person name="Banfield J.F."/>
        </authorList>
    </citation>
    <scope>NUCLEOTIDE SEQUENCE [LARGE SCALE GENOMIC DNA]</scope>
</reference>